<dbReference type="Proteomes" id="UP000198733">
    <property type="component" value="Unassembled WGS sequence"/>
</dbReference>
<dbReference type="InterPro" id="IPR024411">
    <property type="entry name" value="Tail_terminator_phage"/>
</dbReference>
<evidence type="ECO:0000313" key="1">
    <source>
        <dbReference type="EMBL" id="SEP56854.1"/>
    </source>
</evidence>
<dbReference type="Pfam" id="PF12691">
    <property type="entry name" value="Phage_tail_terminator_6"/>
    <property type="match status" value="1"/>
</dbReference>
<reference evidence="1 2" key="1">
    <citation type="submission" date="2016-10" db="EMBL/GenBank/DDBJ databases">
        <authorList>
            <person name="Varghese N."/>
            <person name="Submissions S."/>
        </authorList>
    </citation>
    <scope>NUCLEOTIDE SEQUENCE [LARGE SCALE GENOMIC DNA]</scope>
    <source>
        <strain evidence="1 2">CGMCC 1.7734</strain>
    </source>
</reference>
<dbReference type="RefSeq" id="WP_092501518.1">
    <property type="nucleotide sequence ID" value="NZ_FOEH01000001.1"/>
</dbReference>
<accession>A0A1H8YXE3</accession>
<protein>
    <submittedName>
        <fullName evidence="1">Bacteriophage minor capsid protein</fullName>
    </submittedName>
</protein>
<name>A0A1H8YXE3_9BACI</name>
<comment type="caution">
    <text evidence="1">The sequence shown here is derived from an EMBL/GenBank/DDBJ whole genome shotgun (WGS) entry which is preliminary data.</text>
</comment>
<gene>
    <name evidence="1" type="ORF">SAMN05216232_0182</name>
</gene>
<dbReference type="EMBL" id="FOEH01000001">
    <property type="protein sequence ID" value="SEP56854.1"/>
    <property type="molecule type" value="Genomic_DNA"/>
</dbReference>
<evidence type="ECO:0000313" key="2">
    <source>
        <dbReference type="Proteomes" id="UP000198733"/>
    </source>
</evidence>
<sequence length="133" mass="14999">MDFLSRLKEHIEGLSFTPSVAEIGLYREDGDSLAIRPAPSNIESRYMEKSKVYPFSFQVLMHNRNNFVAYETIEELTGKLDNLNSRAILSSDGSFVLVSFHCTTTPNFVQKTSYGVLWTAMFEAELYIQGGNG</sequence>
<organism evidence="1 2">
    <name type="scientific">Virgibacillus subterraneus</name>
    <dbReference type="NCBI Taxonomy" id="621109"/>
    <lineage>
        <taxon>Bacteria</taxon>
        <taxon>Bacillati</taxon>
        <taxon>Bacillota</taxon>
        <taxon>Bacilli</taxon>
        <taxon>Bacillales</taxon>
        <taxon>Bacillaceae</taxon>
        <taxon>Virgibacillus</taxon>
    </lineage>
</organism>
<keyword evidence="2" id="KW-1185">Reference proteome</keyword>
<proteinExistence type="predicted"/>